<sequence length="416" mass="45462">MGFFDWINGYRAKLSGRDGDDQGRYWAHGGLPLPRINQAGVLGLAAAWACVRLKSRVVGSLPMTLYSKQPGNGRQEESSHWLYDLLHDSPNAEQTPYEFWAGMVGCIDLWGNGYAEKSLGALGRTTALTPIAPDTMRVRRNAGGARIYAFSDRGKREELPEEKVFHLRGLTLGGDVGLSAVAAGCQSLSGALSAERTAANLVGHGLQISGFMETGANRLSPEQRHDLVNIFDAFTGTDQAGKIMPLEKDFKFQPLRMNPQEAQLLETRGRNVEEVCRWFDTPPILIGHASAGQTMWGSGVEQIFLGWLTTGLNPLFVSIEQAARKQLLPPEERRKFKPEFNREGLLAADSAARAALYSALGQNGVMTRNEMRAKENLPSQPGGDVLTVQSNLVPLDQLGTIQPRKVQPAPGEPIED</sequence>
<protein>
    <submittedName>
        <fullName evidence="1">Phage portal protein</fullName>
    </submittedName>
</protein>
<dbReference type="InterPro" id="IPR006944">
    <property type="entry name" value="Phage/GTA_portal"/>
</dbReference>
<proteinExistence type="predicted"/>
<organism evidence="1 2">
    <name type="scientific">Sphingobium agri</name>
    <dbReference type="NCBI Taxonomy" id="2933566"/>
    <lineage>
        <taxon>Bacteria</taxon>
        <taxon>Pseudomonadati</taxon>
        <taxon>Pseudomonadota</taxon>
        <taxon>Alphaproteobacteria</taxon>
        <taxon>Sphingomonadales</taxon>
        <taxon>Sphingomonadaceae</taxon>
        <taxon>Sphingobium</taxon>
    </lineage>
</organism>
<dbReference type="Pfam" id="PF04860">
    <property type="entry name" value="Phage_portal"/>
    <property type="match status" value="1"/>
</dbReference>
<name>A0ABT0DXM0_9SPHN</name>
<dbReference type="RefSeq" id="WP_247231330.1">
    <property type="nucleotide sequence ID" value="NZ_JALKHS010000006.1"/>
</dbReference>
<dbReference type="NCBIfam" id="TIGR01537">
    <property type="entry name" value="portal_HK97"/>
    <property type="match status" value="1"/>
</dbReference>
<accession>A0ABT0DXM0</accession>
<evidence type="ECO:0000313" key="1">
    <source>
        <dbReference type="EMBL" id="MCK0531764.1"/>
    </source>
</evidence>
<reference evidence="1 2" key="1">
    <citation type="submission" date="2022-04" db="EMBL/GenBank/DDBJ databases">
        <authorList>
            <person name="Huq M.A."/>
        </authorList>
    </citation>
    <scope>NUCLEOTIDE SEQUENCE [LARGE SCALE GENOMIC DNA]</scope>
    <source>
        <strain evidence="1 2">MAH-33</strain>
    </source>
</reference>
<dbReference type="InterPro" id="IPR006427">
    <property type="entry name" value="Portal_HK97"/>
</dbReference>
<comment type="caution">
    <text evidence="1">The sequence shown here is derived from an EMBL/GenBank/DDBJ whole genome shotgun (WGS) entry which is preliminary data.</text>
</comment>
<gene>
    <name evidence="1" type="ORF">MU848_09255</name>
</gene>
<evidence type="ECO:0000313" key="2">
    <source>
        <dbReference type="Proteomes" id="UP001203512"/>
    </source>
</evidence>
<dbReference type="Proteomes" id="UP001203512">
    <property type="component" value="Unassembled WGS sequence"/>
</dbReference>
<keyword evidence="2" id="KW-1185">Reference proteome</keyword>
<dbReference type="EMBL" id="JALKHS010000006">
    <property type="protein sequence ID" value="MCK0531764.1"/>
    <property type="molecule type" value="Genomic_DNA"/>
</dbReference>